<sequence length="561" mass="65085">MERVVFTVPRERQANLEFRQQLLARCEHDPELRSAVRTYALRDVIFWFDVFAWTYDPRVPPFHLPFVLFDYEREILVPEFCAAIEEGYDLYAEKSRDTGVTEVGPSGVTLHYWLQDSGGNDFLIGSRKEDLVDSRGVPDTIFEKLRYKLYHLPKWMIPTGFRRDKHDLHCKLINPATGSVIVGEANNKHFGTGARKKCVWYDEFPKWESTDSDAWTSCGDVTKCRIAVGTPFGMSNKAAELRHSGQIKVIRVHALQRPDRDMDWYREQKKRRTEQELAQEIDISYEGSAGKRFFPNYNLSLHRRELVANPDLDVLMCWDFGYHHPAVLFTQKDTFDRWLWLHCIVGKNVLIDHFARYVQRMMAKWFPEHRAEQFTHVGDPAGGSVNDKIDETTIMMLAKVGIYVVTQRSPRVTRAKLMKLLLDQNVNGLPTLMVSAEEDDRYDKKKPEFLLTQSMWHVHEGFLGGVRYDDRGEKEDYKKDGTFDHIFDAAGYGAYYLYPAGLLDFDDARSDGLIERNREGQVTRRRKVKTVDLDAEIRAAHSGGNVRFGYGAARVGRRRVY</sequence>
<dbReference type="EMBL" id="MT144052">
    <property type="protein sequence ID" value="QJA47652.1"/>
    <property type="molecule type" value="Genomic_DNA"/>
</dbReference>
<protein>
    <submittedName>
        <fullName evidence="1">Uncharacterized protein</fullName>
    </submittedName>
</protein>
<proteinExistence type="predicted"/>
<accession>A0A6H1ZJK4</accession>
<dbReference type="AlphaFoldDB" id="A0A6H1ZJK4"/>
<evidence type="ECO:0000313" key="1">
    <source>
        <dbReference type="EMBL" id="QJA47652.1"/>
    </source>
</evidence>
<dbReference type="InterPro" id="IPR027417">
    <property type="entry name" value="P-loop_NTPase"/>
</dbReference>
<reference evidence="1" key="1">
    <citation type="submission" date="2020-03" db="EMBL/GenBank/DDBJ databases">
        <title>The deep terrestrial virosphere.</title>
        <authorList>
            <person name="Holmfeldt K."/>
            <person name="Nilsson E."/>
            <person name="Simone D."/>
            <person name="Lopez-Fernandez M."/>
            <person name="Wu X."/>
            <person name="de Brujin I."/>
            <person name="Lundin D."/>
            <person name="Andersson A."/>
            <person name="Bertilsson S."/>
            <person name="Dopson M."/>
        </authorList>
    </citation>
    <scope>NUCLEOTIDE SEQUENCE</scope>
    <source>
        <strain evidence="1">TM448A00717</strain>
    </source>
</reference>
<gene>
    <name evidence="1" type="ORF">TM448A00717_0005</name>
</gene>
<dbReference type="Gene3D" id="3.40.50.300">
    <property type="entry name" value="P-loop containing nucleotide triphosphate hydrolases"/>
    <property type="match status" value="1"/>
</dbReference>
<organism evidence="1">
    <name type="scientific">viral metagenome</name>
    <dbReference type="NCBI Taxonomy" id="1070528"/>
    <lineage>
        <taxon>unclassified sequences</taxon>
        <taxon>metagenomes</taxon>
        <taxon>organismal metagenomes</taxon>
    </lineage>
</organism>
<name>A0A6H1ZJK4_9ZZZZ</name>